<dbReference type="GO" id="GO:0051082">
    <property type="term" value="F:unfolded protein binding"/>
    <property type="evidence" value="ECO:0007669"/>
    <property type="project" value="InterPro"/>
</dbReference>
<reference evidence="2 3" key="1">
    <citation type="submission" date="2016-10" db="EMBL/GenBank/DDBJ databases">
        <authorList>
            <person name="de Groot N.N."/>
        </authorList>
    </citation>
    <scope>NUCLEOTIDE SEQUENCE [LARGE SCALE GENOMIC DNA]</scope>
    <source>
        <strain evidence="2 3">DSM 22007</strain>
    </source>
</reference>
<dbReference type="SUPFAM" id="SSF111384">
    <property type="entry name" value="OmpH-like"/>
    <property type="match status" value="1"/>
</dbReference>
<dbReference type="SMART" id="SM00935">
    <property type="entry name" value="OmpH"/>
    <property type="match status" value="1"/>
</dbReference>
<feature type="chain" id="PRO_5009300743" evidence="1">
    <location>
        <begin position="27"/>
        <end position="191"/>
    </location>
</feature>
<evidence type="ECO:0000313" key="2">
    <source>
        <dbReference type="EMBL" id="SEP63996.1"/>
    </source>
</evidence>
<dbReference type="Proteomes" id="UP000198634">
    <property type="component" value="Unassembled WGS sequence"/>
</dbReference>
<proteinExistence type="predicted"/>
<keyword evidence="1" id="KW-0732">Signal</keyword>
<dbReference type="InterPro" id="IPR024930">
    <property type="entry name" value="Skp_dom_sf"/>
</dbReference>
<gene>
    <name evidence="2" type="ORF">SAMN04488092_101454</name>
</gene>
<name>A0A1H8ZHT6_9RHOB</name>
<dbReference type="RefSeq" id="WP_175545235.1">
    <property type="nucleotide sequence ID" value="NZ_FOEP01000001.1"/>
</dbReference>
<dbReference type="EMBL" id="FOEP01000001">
    <property type="protein sequence ID" value="SEP63996.1"/>
    <property type="molecule type" value="Genomic_DNA"/>
</dbReference>
<accession>A0A1H8ZHT6</accession>
<evidence type="ECO:0000256" key="1">
    <source>
        <dbReference type="SAM" id="SignalP"/>
    </source>
</evidence>
<organism evidence="2 3">
    <name type="scientific">Thalassovita taeanensis</name>
    <dbReference type="NCBI Taxonomy" id="657014"/>
    <lineage>
        <taxon>Bacteria</taxon>
        <taxon>Pseudomonadati</taxon>
        <taxon>Pseudomonadota</taxon>
        <taxon>Alphaproteobacteria</taxon>
        <taxon>Rhodobacterales</taxon>
        <taxon>Roseobacteraceae</taxon>
        <taxon>Thalassovita</taxon>
    </lineage>
</organism>
<dbReference type="Gene3D" id="3.30.910.20">
    <property type="entry name" value="Skp domain"/>
    <property type="match status" value="1"/>
</dbReference>
<dbReference type="AlphaFoldDB" id="A0A1H8ZHT6"/>
<feature type="signal peptide" evidence="1">
    <location>
        <begin position="1"/>
        <end position="26"/>
    </location>
</feature>
<dbReference type="InterPro" id="IPR005632">
    <property type="entry name" value="Chaperone_Skp"/>
</dbReference>
<protein>
    <submittedName>
        <fullName evidence="2">Periplasmic chaperone for outer membrane proteins Skp</fullName>
    </submittedName>
</protein>
<keyword evidence="3" id="KW-1185">Reference proteome</keyword>
<dbReference type="Pfam" id="PF03938">
    <property type="entry name" value="OmpH"/>
    <property type="match status" value="1"/>
</dbReference>
<sequence>MTGALGRGLRVVGLWALMALAAPVAAQETQGMRSPVLTIDSERLFADSAFGKRVAEEFEAEGRVLEAENRRIEGELIEEEKRLTNQRPQMTPEAFRKLADAFDAKVQKIRAEQNAKTRALTQQTDLAQLQFLTAVRPELEGLMADAGAALIVERRSVFLSARIIDVTEEAVARIDAAIGDGSGLPDPKPQE</sequence>
<evidence type="ECO:0000313" key="3">
    <source>
        <dbReference type="Proteomes" id="UP000198634"/>
    </source>
</evidence>
<dbReference type="STRING" id="657014.SAMN04488092_101454"/>